<gene>
    <name evidence="8" type="primary">MLO</name>
    <name evidence="11" type="ORF">SASPL_124714</name>
</gene>
<evidence type="ECO:0000256" key="8">
    <source>
        <dbReference type="RuleBase" id="RU280816"/>
    </source>
</evidence>
<keyword evidence="7 8" id="KW-0568">Pathogenesis-related protein</keyword>
<name>A0A8X8XIK3_SALSN</name>
<reference evidence="11" key="1">
    <citation type="submission" date="2018-01" db="EMBL/GenBank/DDBJ databases">
        <authorList>
            <person name="Mao J.F."/>
        </authorList>
    </citation>
    <scope>NUCLEOTIDE SEQUENCE</scope>
    <source>
        <strain evidence="11">Huo1</strain>
        <tissue evidence="11">Leaf</tissue>
    </source>
</reference>
<feature type="transmembrane region" description="Helical" evidence="10">
    <location>
        <begin position="293"/>
        <end position="317"/>
    </location>
</feature>
<keyword evidence="8" id="KW-0112">Calmodulin-binding</keyword>
<dbReference type="Proteomes" id="UP000298416">
    <property type="component" value="Unassembled WGS sequence"/>
</dbReference>
<evidence type="ECO:0000313" key="11">
    <source>
        <dbReference type="EMBL" id="KAG6412051.1"/>
    </source>
</evidence>
<dbReference type="GO" id="GO:0005516">
    <property type="term" value="F:calmodulin binding"/>
    <property type="evidence" value="ECO:0007669"/>
    <property type="project" value="UniProtKB-KW"/>
</dbReference>
<feature type="transmembrane region" description="Helical" evidence="10">
    <location>
        <begin position="236"/>
        <end position="259"/>
    </location>
</feature>
<comment type="domain">
    <text evidence="8">The C-terminus contains a calmodulin-binding domain, which binds calmodulin in a calcium-dependent fashion.</text>
</comment>
<feature type="region of interest" description="Disordered" evidence="9">
    <location>
        <begin position="376"/>
        <end position="401"/>
    </location>
</feature>
<dbReference type="GO" id="GO:0006952">
    <property type="term" value="P:defense response"/>
    <property type="evidence" value="ECO:0007669"/>
    <property type="project" value="UniProtKB-KW"/>
</dbReference>
<protein>
    <recommendedName>
        <fullName evidence="8">MLO-like protein</fullName>
    </recommendedName>
</protein>
<evidence type="ECO:0000313" key="12">
    <source>
        <dbReference type="Proteomes" id="UP000298416"/>
    </source>
</evidence>
<evidence type="ECO:0000256" key="1">
    <source>
        <dbReference type="ARBA" id="ARBA00004141"/>
    </source>
</evidence>
<organism evidence="11">
    <name type="scientific">Salvia splendens</name>
    <name type="common">Scarlet sage</name>
    <dbReference type="NCBI Taxonomy" id="180675"/>
    <lineage>
        <taxon>Eukaryota</taxon>
        <taxon>Viridiplantae</taxon>
        <taxon>Streptophyta</taxon>
        <taxon>Embryophyta</taxon>
        <taxon>Tracheophyta</taxon>
        <taxon>Spermatophyta</taxon>
        <taxon>Magnoliopsida</taxon>
        <taxon>eudicotyledons</taxon>
        <taxon>Gunneridae</taxon>
        <taxon>Pentapetalae</taxon>
        <taxon>asterids</taxon>
        <taxon>lamiids</taxon>
        <taxon>Lamiales</taxon>
        <taxon>Lamiaceae</taxon>
        <taxon>Nepetoideae</taxon>
        <taxon>Mentheae</taxon>
        <taxon>Salviinae</taxon>
        <taxon>Salvia</taxon>
        <taxon>Salvia subgen. Calosphace</taxon>
        <taxon>core Calosphace</taxon>
    </lineage>
</organism>
<sequence>MAKGGRSLEETPTWAVAVVCFVLLAISIVIERIFHLIGKLLKKRNKNALYEALEKVKSELMLLGFISLLLTVGQGQIAEICVSKTIANSWHPCDKKQETRKYGVGLGGNQRRRLSAYSDYGETQRRILAGGGYDNCSKKGKVPFISYDGIHQLHIFIFVLAIFHVVCSLITLALGRAKACFFRQFVRSVAKVDYMTLRNGFIIAHLAPRSQTKFNFQNYIKRSLEEDFKIVVGWHAYLWLPFLPLIIILLVGAKLQFIITKMGLRIQERGEVVKGTPLVQPGDELFWFKRPRLLLYLVHFVLFQNAFQLAFFAWAWYEFGVRSCFHQKTEDIVIKITTGYVTLPLYALVTQMGSNMKPTIFNERIAKALHSWHQNAKKQLKKNHHSGSVTPVSSRPTTPLHGSSPVHLLRYYSNELHSDPATPRTPNHRIENPVHLLPYYSNEQLNIDPATPRTPNHRIENWQAEQDEIILSPHGKTAHEPVEKEMETRHHADPMTSQNNLDHKINVKDFSFDGRSAV</sequence>
<dbReference type="GO" id="GO:0016020">
    <property type="term" value="C:membrane"/>
    <property type="evidence" value="ECO:0007669"/>
    <property type="project" value="UniProtKB-SubCell"/>
</dbReference>
<dbReference type="PANTHER" id="PTHR31942">
    <property type="entry name" value="MLO-LIKE PROTEIN 1"/>
    <property type="match status" value="1"/>
</dbReference>
<feature type="compositionally biased region" description="Basic residues" evidence="9">
    <location>
        <begin position="376"/>
        <end position="385"/>
    </location>
</feature>
<evidence type="ECO:0000256" key="9">
    <source>
        <dbReference type="SAM" id="MobiDB-lite"/>
    </source>
</evidence>
<keyword evidence="5 8" id="KW-1133">Transmembrane helix</keyword>
<proteinExistence type="inferred from homology"/>
<feature type="compositionally biased region" description="Polar residues" evidence="9">
    <location>
        <begin position="386"/>
        <end position="401"/>
    </location>
</feature>
<keyword evidence="3 8" id="KW-0812">Transmembrane</keyword>
<evidence type="ECO:0000256" key="4">
    <source>
        <dbReference type="ARBA" id="ARBA00022821"/>
    </source>
</evidence>
<dbReference type="AlphaFoldDB" id="A0A8X8XIK3"/>
<comment type="subcellular location">
    <subcellularLocation>
        <location evidence="1 8">Membrane</location>
        <topology evidence="1 8">Multi-pass membrane protein</topology>
    </subcellularLocation>
</comment>
<dbReference type="PANTHER" id="PTHR31942:SF34">
    <property type="entry name" value="MLO-LIKE PROTEIN"/>
    <property type="match status" value="1"/>
</dbReference>
<evidence type="ECO:0000256" key="10">
    <source>
        <dbReference type="SAM" id="Phobius"/>
    </source>
</evidence>
<dbReference type="InterPro" id="IPR004326">
    <property type="entry name" value="Mlo"/>
</dbReference>
<evidence type="ECO:0000256" key="3">
    <source>
        <dbReference type="ARBA" id="ARBA00022692"/>
    </source>
</evidence>
<keyword evidence="12" id="KW-1185">Reference proteome</keyword>
<evidence type="ECO:0000256" key="5">
    <source>
        <dbReference type="ARBA" id="ARBA00022989"/>
    </source>
</evidence>
<feature type="transmembrane region" description="Helical" evidence="10">
    <location>
        <begin position="12"/>
        <end position="34"/>
    </location>
</feature>
<keyword evidence="4 8" id="KW-0611">Plant defense</keyword>
<comment type="function">
    <text evidence="8">May be involved in modulation of pathogen defense and leaf cell death.</text>
</comment>
<dbReference type="Pfam" id="PF03094">
    <property type="entry name" value="Mlo"/>
    <property type="match status" value="2"/>
</dbReference>
<accession>A0A8X8XIK3</accession>
<comment type="caution">
    <text evidence="11">The sequence shown here is derived from an EMBL/GenBank/DDBJ whole genome shotgun (WGS) entry which is preliminary data.</text>
</comment>
<dbReference type="EMBL" id="PNBA02000009">
    <property type="protein sequence ID" value="KAG6412051.1"/>
    <property type="molecule type" value="Genomic_DNA"/>
</dbReference>
<evidence type="ECO:0000256" key="6">
    <source>
        <dbReference type="ARBA" id="ARBA00023136"/>
    </source>
</evidence>
<feature type="transmembrane region" description="Helical" evidence="10">
    <location>
        <begin position="153"/>
        <end position="174"/>
    </location>
</feature>
<evidence type="ECO:0000256" key="2">
    <source>
        <dbReference type="ARBA" id="ARBA00006574"/>
    </source>
</evidence>
<reference evidence="11" key="2">
    <citation type="submission" date="2020-08" db="EMBL/GenBank/DDBJ databases">
        <title>Plant Genome Project.</title>
        <authorList>
            <person name="Zhang R.-G."/>
        </authorList>
    </citation>
    <scope>NUCLEOTIDE SEQUENCE</scope>
    <source>
        <strain evidence="11">Huo1</strain>
        <tissue evidence="11">Leaf</tissue>
    </source>
</reference>
<evidence type="ECO:0000256" key="7">
    <source>
        <dbReference type="ARBA" id="ARBA00023265"/>
    </source>
</evidence>
<keyword evidence="6 8" id="KW-0472">Membrane</keyword>
<comment type="similarity">
    <text evidence="2 8">Belongs to the MLO family.</text>
</comment>